<dbReference type="RefSeq" id="WP_266245679.1">
    <property type="nucleotide sequence ID" value="NZ_CP112866.1"/>
</dbReference>
<keyword evidence="1" id="KW-0472">Membrane</keyword>
<keyword evidence="1" id="KW-0812">Transmembrane</keyword>
<evidence type="ECO:0000313" key="3">
    <source>
        <dbReference type="Proteomes" id="UP001164116"/>
    </source>
</evidence>
<keyword evidence="1" id="KW-1133">Transmembrane helix</keyword>
<proteinExistence type="predicted"/>
<reference evidence="2" key="1">
    <citation type="submission" date="2022-11" db="EMBL/GenBank/DDBJ databases">
        <title>Taxonomic description of a new Pseudomonas species.</title>
        <authorList>
            <person name="Tambong J.T."/>
        </authorList>
    </citation>
    <scope>NUCLEOTIDE SEQUENCE</scope>
    <source>
        <strain evidence="2">S1Bt42</strain>
    </source>
</reference>
<sequence>MTLEPLGMISAIIMMLSYPICIYAIYTKLEEAEDYLKLSTFIVTVKYRFGFGLFGGKLKRLFVIAIVILIPKLFQWRHLVLTEDVRRMPKRLKLWMVLPFLLTMSSFAGMALSWFLTE</sequence>
<organism evidence="2 3">
    <name type="scientific">Pseudomonas quebecensis</name>
    <dbReference type="NCBI Taxonomy" id="2995174"/>
    <lineage>
        <taxon>Bacteria</taxon>
        <taxon>Pseudomonadati</taxon>
        <taxon>Pseudomonadota</taxon>
        <taxon>Gammaproteobacteria</taxon>
        <taxon>Pseudomonadales</taxon>
        <taxon>Pseudomonadaceae</taxon>
        <taxon>Pseudomonas</taxon>
    </lineage>
</organism>
<feature type="transmembrane region" description="Helical" evidence="1">
    <location>
        <begin position="61"/>
        <end position="80"/>
    </location>
</feature>
<accession>A0ABY6QDW6</accession>
<feature type="transmembrane region" description="Helical" evidence="1">
    <location>
        <begin position="92"/>
        <end position="116"/>
    </location>
</feature>
<dbReference type="Proteomes" id="UP001164116">
    <property type="component" value="Chromosome"/>
</dbReference>
<keyword evidence="3" id="KW-1185">Reference proteome</keyword>
<dbReference type="EMBL" id="CP112866">
    <property type="protein sequence ID" value="UZW18004.1"/>
    <property type="molecule type" value="Genomic_DNA"/>
</dbReference>
<protein>
    <submittedName>
        <fullName evidence="2">Uncharacterized protein</fullName>
    </submittedName>
</protein>
<evidence type="ECO:0000256" key="1">
    <source>
        <dbReference type="SAM" id="Phobius"/>
    </source>
</evidence>
<feature type="transmembrane region" description="Helical" evidence="1">
    <location>
        <begin position="6"/>
        <end position="26"/>
    </location>
</feature>
<evidence type="ECO:0000313" key="2">
    <source>
        <dbReference type="EMBL" id="UZW18004.1"/>
    </source>
</evidence>
<gene>
    <name evidence="2" type="ORF">OSC50_21900</name>
</gene>
<name>A0ABY6QDW6_9PSED</name>